<accession>U2NLY7</accession>
<keyword evidence="2" id="KW-1185">Reference proteome</keyword>
<reference evidence="1 2" key="1">
    <citation type="submission" date="2013-08" db="EMBL/GenBank/DDBJ databases">
        <authorList>
            <person name="Durkin A.S."/>
            <person name="Haft D.R."/>
            <person name="McCorrison J."/>
            <person name="Torralba M."/>
            <person name="Gillis M."/>
            <person name="Haft D.H."/>
            <person name="Methe B."/>
            <person name="Sutton G."/>
            <person name="Nelson K.E."/>
        </authorList>
    </citation>
    <scope>NUCLEOTIDE SEQUENCE [LARGE SCALE GENOMIC DNA]</scope>
    <source>
        <strain evidence="1 2">F0067</strain>
    </source>
</reference>
<evidence type="ECO:0000313" key="2">
    <source>
        <dbReference type="Proteomes" id="UP000016648"/>
    </source>
</evidence>
<gene>
    <name evidence="1" type="ORF">HMPREF9135_1154</name>
</gene>
<dbReference type="Proteomes" id="UP000016648">
    <property type="component" value="Unassembled WGS sequence"/>
</dbReference>
<dbReference type="PATRIC" id="fig|1115809.3.peg.1532"/>
<name>U2NLY7_9BACT</name>
<dbReference type="AlphaFoldDB" id="U2NLY7"/>
<comment type="caution">
    <text evidence="1">The sequence shown here is derived from an EMBL/GenBank/DDBJ whole genome shotgun (WGS) entry which is preliminary data.</text>
</comment>
<sequence>MDFAFHKSGAFALEYHAFGVSLHKIGGARQTESKLSLRSLALSLHKIGGARQIESKLSLRSLALSLHQTYLILMMVTLSLWQEEYWILLMQLYMKKPVGVKALYSKPLIDLSLELHIEPVYLYQQLFRIRRKDTPSMQLLWDTYADHHSRLSREAKRVRRMKGYGNADGFYEGVDIHETFEKDFKPLPRQPLLTPVMLIRILDLYFRLTPLTMVAGTSEIQEEARLLKIPAALVVNVMEVFQFCDPYLNRGDLAADPLLPACRDIWQRYGNDNPETLAALAAQLKDYFK</sequence>
<protein>
    <submittedName>
        <fullName evidence="1">Uncharacterized protein</fullName>
    </submittedName>
</protein>
<proteinExistence type="predicted"/>
<organism evidence="1 2">
    <name type="scientific">Segatella baroniae F0067</name>
    <dbReference type="NCBI Taxonomy" id="1115809"/>
    <lineage>
        <taxon>Bacteria</taxon>
        <taxon>Pseudomonadati</taxon>
        <taxon>Bacteroidota</taxon>
        <taxon>Bacteroidia</taxon>
        <taxon>Bacteroidales</taxon>
        <taxon>Prevotellaceae</taxon>
        <taxon>Segatella</taxon>
    </lineage>
</organism>
<dbReference type="EMBL" id="AWEY01000029">
    <property type="protein sequence ID" value="ERK39085.1"/>
    <property type="molecule type" value="Genomic_DNA"/>
</dbReference>
<evidence type="ECO:0000313" key="1">
    <source>
        <dbReference type="EMBL" id="ERK39085.1"/>
    </source>
</evidence>